<name>A0A388KS34_CHABU</name>
<dbReference type="AlphaFoldDB" id="A0A388KS34"/>
<evidence type="ECO:0000256" key="1">
    <source>
        <dbReference type="SAM" id="MobiDB-lite"/>
    </source>
</evidence>
<comment type="caution">
    <text evidence="2">The sequence shown here is derived from an EMBL/GenBank/DDBJ whole genome shotgun (WGS) entry which is preliminary data.</text>
</comment>
<reference evidence="2 3" key="1">
    <citation type="journal article" date="2018" name="Cell">
        <title>The Chara Genome: Secondary Complexity and Implications for Plant Terrestrialization.</title>
        <authorList>
            <person name="Nishiyama T."/>
            <person name="Sakayama H."/>
            <person name="Vries J.D."/>
            <person name="Buschmann H."/>
            <person name="Saint-Marcoux D."/>
            <person name="Ullrich K.K."/>
            <person name="Haas F.B."/>
            <person name="Vanderstraeten L."/>
            <person name="Becker D."/>
            <person name="Lang D."/>
            <person name="Vosolsobe S."/>
            <person name="Rombauts S."/>
            <person name="Wilhelmsson P.K.I."/>
            <person name="Janitza P."/>
            <person name="Kern R."/>
            <person name="Heyl A."/>
            <person name="Rumpler F."/>
            <person name="Villalobos L.I.A.C."/>
            <person name="Clay J.M."/>
            <person name="Skokan R."/>
            <person name="Toyoda A."/>
            <person name="Suzuki Y."/>
            <person name="Kagoshima H."/>
            <person name="Schijlen E."/>
            <person name="Tajeshwar N."/>
            <person name="Catarino B."/>
            <person name="Hetherington A.J."/>
            <person name="Saltykova A."/>
            <person name="Bonnot C."/>
            <person name="Breuninger H."/>
            <person name="Symeonidi A."/>
            <person name="Radhakrishnan G.V."/>
            <person name="Van Nieuwerburgh F."/>
            <person name="Deforce D."/>
            <person name="Chang C."/>
            <person name="Karol K.G."/>
            <person name="Hedrich R."/>
            <person name="Ulvskov P."/>
            <person name="Glockner G."/>
            <person name="Delwiche C.F."/>
            <person name="Petrasek J."/>
            <person name="Van de Peer Y."/>
            <person name="Friml J."/>
            <person name="Beilby M."/>
            <person name="Dolan L."/>
            <person name="Kohara Y."/>
            <person name="Sugano S."/>
            <person name="Fujiyama A."/>
            <person name="Delaux P.-M."/>
            <person name="Quint M."/>
            <person name="TheiBen G."/>
            <person name="Hagemann M."/>
            <person name="Harholt J."/>
            <person name="Dunand C."/>
            <person name="Zachgo S."/>
            <person name="Langdale J."/>
            <person name="Maumus F."/>
            <person name="Straeten D.V.D."/>
            <person name="Gould S.B."/>
            <person name="Rensing S.A."/>
        </authorList>
    </citation>
    <scope>NUCLEOTIDE SEQUENCE [LARGE SCALE GENOMIC DNA]</scope>
    <source>
        <strain evidence="2 3">S276</strain>
    </source>
</reference>
<organism evidence="2 3">
    <name type="scientific">Chara braunii</name>
    <name type="common">Braun's stonewort</name>
    <dbReference type="NCBI Taxonomy" id="69332"/>
    <lineage>
        <taxon>Eukaryota</taxon>
        <taxon>Viridiplantae</taxon>
        <taxon>Streptophyta</taxon>
        <taxon>Charophyceae</taxon>
        <taxon>Charales</taxon>
        <taxon>Characeae</taxon>
        <taxon>Chara</taxon>
    </lineage>
</organism>
<proteinExistence type="predicted"/>
<keyword evidence="3" id="KW-1185">Reference proteome</keyword>
<evidence type="ECO:0000313" key="3">
    <source>
        <dbReference type="Proteomes" id="UP000265515"/>
    </source>
</evidence>
<accession>A0A388KS34</accession>
<protein>
    <submittedName>
        <fullName evidence="2">Uncharacterized protein</fullName>
    </submittedName>
</protein>
<sequence length="67" mass="7366">MEMKSCNFGSTELQRVKVVRHANGDKGKGCDVGSTELQRVMVVRHANGDKGKGVRRRENGTPEGYGF</sequence>
<dbReference type="Proteomes" id="UP000265515">
    <property type="component" value="Unassembled WGS sequence"/>
</dbReference>
<dbReference type="EMBL" id="BFEA01000172">
    <property type="protein sequence ID" value="GBG72808.1"/>
    <property type="molecule type" value="Genomic_DNA"/>
</dbReference>
<gene>
    <name evidence="2" type="ORF">CBR_g12375</name>
</gene>
<dbReference type="Gramene" id="GBG72808">
    <property type="protein sequence ID" value="GBG72808"/>
    <property type="gene ID" value="CBR_g12375"/>
</dbReference>
<evidence type="ECO:0000313" key="2">
    <source>
        <dbReference type="EMBL" id="GBG72808.1"/>
    </source>
</evidence>
<feature type="compositionally biased region" description="Basic and acidic residues" evidence="1">
    <location>
        <begin position="46"/>
        <end position="60"/>
    </location>
</feature>
<feature type="region of interest" description="Disordered" evidence="1">
    <location>
        <begin position="46"/>
        <end position="67"/>
    </location>
</feature>